<gene>
    <name evidence="1" type="ORF">RWE15_16630</name>
</gene>
<dbReference type="SUPFAM" id="SSF141868">
    <property type="entry name" value="EAL domain-like"/>
    <property type="match status" value="1"/>
</dbReference>
<sequence length="72" mass="8255">MSNTALIESDFPFFHVFQPVMDLRDDSIYGFEVLLRSPDGRNPELIFAEAKEQGGGCSIWIYILYSKPVKRV</sequence>
<comment type="caution">
    <text evidence="1">The sequence shown here is derived from an EMBL/GenBank/DDBJ whole genome shotgun (WGS) entry which is preliminary data.</text>
</comment>
<accession>A0ABU5C946</accession>
<proteinExistence type="predicted"/>
<organism evidence="1 2">
    <name type="scientific">Tigheibacillus halophilus</name>
    <dbReference type="NCBI Taxonomy" id="361280"/>
    <lineage>
        <taxon>Bacteria</taxon>
        <taxon>Bacillati</taxon>
        <taxon>Bacillota</taxon>
        <taxon>Bacilli</taxon>
        <taxon>Bacillales</taxon>
        <taxon>Bacillaceae</taxon>
        <taxon>Tigheibacillus</taxon>
    </lineage>
</organism>
<keyword evidence="2" id="KW-1185">Reference proteome</keyword>
<dbReference type="InterPro" id="IPR035919">
    <property type="entry name" value="EAL_sf"/>
</dbReference>
<dbReference type="EMBL" id="JAWDIP010000003">
    <property type="protein sequence ID" value="MDY0395749.1"/>
    <property type="molecule type" value="Genomic_DNA"/>
</dbReference>
<evidence type="ECO:0000313" key="2">
    <source>
        <dbReference type="Proteomes" id="UP001281447"/>
    </source>
</evidence>
<dbReference type="Proteomes" id="UP001281447">
    <property type="component" value="Unassembled WGS sequence"/>
</dbReference>
<reference evidence="1 2" key="1">
    <citation type="submission" date="2023-10" db="EMBL/GenBank/DDBJ databases">
        <title>Virgibacillus halophilus 5B73C genome.</title>
        <authorList>
            <person name="Miliotis G."/>
            <person name="Sengupta P."/>
            <person name="Hameed A."/>
            <person name="Chuvochina M."/>
            <person name="Mcdonagh F."/>
            <person name="Simpson A.C."/>
            <person name="Singh N.K."/>
            <person name="Rekha P.D."/>
            <person name="Raman K."/>
            <person name="Hugenholtz P."/>
            <person name="Venkateswaran K."/>
        </authorList>
    </citation>
    <scope>NUCLEOTIDE SEQUENCE [LARGE SCALE GENOMIC DNA]</scope>
    <source>
        <strain evidence="1 2">5B73C</strain>
    </source>
</reference>
<dbReference type="Gene3D" id="3.20.20.450">
    <property type="entry name" value="EAL domain"/>
    <property type="match status" value="1"/>
</dbReference>
<protein>
    <recommendedName>
        <fullName evidence="3">EAL domain-containing protein</fullName>
    </recommendedName>
</protein>
<evidence type="ECO:0008006" key="3">
    <source>
        <dbReference type="Google" id="ProtNLM"/>
    </source>
</evidence>
<name>A0ABU5C946_9BACI</name>
<evidence type="ECO:0000313" key="1">
    <source>
        <dbReference type="EMBL" id="MDY0395749.1"/>
    </source>
</evidence>